<gene>
    <name evidence="3" type="ORF">TCNE_LOCUS7105</name>
</gene>
<feature type="region of interest" description="Disordered" evidence="1">
    <location>
        <begin position="87"/>
        <end position="127"/>
    </location>
</feature>
<dbReference type="Proteomes" id="UP000050794">
    <property type="component" value="Unassembled WGS sequence"/>
</dbReference>
<feature type="compositionally biased region" description="Basic and acidic residues" evidence="1">
    <location>
        <begin position="1"/>
        <end position="29"/>
    </location>
</feature>
<dbReference type="SUPFAM" id="SSF140383">
    <property type="entry name" value="BSD domain-like"/>
    <property type="match status" value="1"/>
</dbReference>
<dbReference type="PANTHER" id="PTHR16019:SF5">
    <property type="entry name" value="BSD DOMAIN-CONTAINING PROTEIN 1"/>
    <property type="match status" value="1"/>
</dbReference>
<dbReference type="SMART" id="SM00751">
    <property type="entry name" value="BSD"/>
    <property type="match status" value="1"/>
</dbReference>
<reference evidence="5" key="1">
    <citation type="submission" date="2016-06" db="UniProtKB">
        <authorList>
            <consortium name="WormBaseParasite"/>
        </authorList>
    </citation>
    <scope>IDENTIFICATION</scope>
</reference>
<accession>A0A183UF35</accession>
<proteinExistence type="predicted"/>
<protein>
    <submittedName>
        <fullName evidence="5">BSD domain-containing protein</fullName>
    </submittedName>
</protein>
<dbReference type="PANTHER" id="PTHR16019">
    <property type="entry name" value="SYNAPSE-ASSOCIATED PROTEIN"/>
    <property type="match status" value="1"/>
</dbReference>
<evidence type="ECO:0000259" key="2">
    <source>
        <dbReference type="PROSITE" id="PS50858"/>
    </source>
</evidence>
<reference evidence="3 4" key="2">
    <citation type="submission" date="2018-11" db="EMBL/GenBank/DDBJ databases">
        <authorList>
            <consortium name="Pathogen Informatics"/>
        </authorList>
    </citation>
    <scope>NUCLEOTIDE SEQUENCE [LARGE SCALE GENOMIC DNA]</scope>
</reference>
<feature type="compositionally biased region" description="Polar residues" evidence="1">
    <location>
        <begin position="299"/>
        <end position="325"/>
    </location>
</feature>
<dbReference type="InterPro" id="IPR035925">
    <property type="entry name" value="BSD_dom_sf"/>
</dbReference>
<dbReference type="InterPro" id="IPR051494">
    <property type="entry name" value="BSD_domain-containing"/>
</dbReference>
<dbReference type="EMBL" id="UYWY01019616">
    <property type="protein sequence ID" value="VDM38426.1"/>
    <property type="molecule type" value="Genomic_DNA"/>
</dbReference>
<sequence>MGDAEKPNEETKAEDVKTEEAKASAKESQQDWLSASASWGSSWLRSAKEKTFTTLELVKKDLSEFGDVFANEATAIANTTVESVKHQAHTLQQMVSPEHESSALPGEEQSSPKTDERDKTPTPDADVEGSAVAKFAFGWAPKLPQMSAISNSGWVKSLMETVKNIAQEDTTSDEDQYTEAIMPRSLSDHDRLTRRRDLSHCVLYTIQTDKRTYLTEPEGDEHLFSLWQDEFRLSEYDQEINALLKNCPPMRALYQELVPSAVDNLTFWKRYFYKVYQAEMMAHCKKDTLAQQLHIITESTADNQSSPSGKQKSANAKSGQDSGESLSPDRHSSNDETWSMCSSTNIEIQEIHDDSEEGPQTPRAMDSPTASPAKSEKSPDGWVNWEE</sequence>
<dbReference type="Gene3D" id="1.10.3970.10">
    <property type="entry name" value="BSD domain"/>
    <property type="match status" value="1"/>
</dbReference>
<feature type="domain" description="BSD" evidence="2">
    <location>
        <begin position="227"/>
        <end position="279"/>
    </location>
</feature>
<feature type="compositionally biased region" description="Polar residues" evidence="1">
    <location>
        <begin position="335"/>
        <end position="347"/>
    </location>
</feature>
<organism evidence="4 5">
    <name type="scientific">Toxocara canis</name>
    <name type="common">Canine roundworm</name>
    <dbReference type="NCBI Taxonomy" id="6265"/>
    <lineage>
        <taxon>Eukaryota</taxon>
        <taxon>Metazoa</taxon>
        <taxon>Ecdysozoa</taxon>
        <taxon>Nematoda</taxon>
        <taxon>Chromadorea</taxon>
        <taxon>Rhabditida</taxon>
        <taxon>Spirurina</taxon>
        <taxon>Ascaridomorpha</taxon>
        <taxon>Ascaridoidea</taxon>
        <taxon>Toxocaridae</taxon>
        <taxon>Toxocara</taxon>
    </lineage>
</organism>
<evidence type="ECO:0000313" key="3">
    <source>
        <dbReference type="EMBL" id="VDM38426.1"/>
    </source>
</evidence>
<evidence type="ECO:0000313" key="5">
    <source>
        <dbReference type="WBParaSite" id="TCNE_0000710501-mRNA-1"/>
    </source>
</evidence>
<dbReference type="WBParaSite" id="TCNE_0000710501-mRNA-1">
    <property type="protein sequence ID" value="TCNE_0000710501-mRNA-1"/>
    <property type="gene ID" value="TCNE_0000710501"/>
</dbReference>
<keyword evidence="4" id="KW-1185">Reference proteome</keyword>
<dbReference type="AlphaFoldDB" id="A0A183UF35"/>
<dbReference type="InterPro" id="IPR005607">
    <property type="entry name" value="BSD_dom"/>
</dbReference>
<dbReference type="Pfam" id="PF03909">
    <property type="entry name" value="BSD"/>
    <property type="match status" value="1"/>
</dbReference>
<name>A0A183UF35_TOXCA</name>
<evidence type="ECO:0000256" key="1">
    <source>
        <dbReference type="SAM" id="MobiDB-lite"/>
    </source>
</evidence>
<dbReference type="PROSITE" id="PS50858">
    <property type="entry name" value="BSD"/>
    <property type="match status" value="1"/>
</dbReference>
<feature type="region of interest" description="Disordered" evidence="1">
    <location>
        <begin position="1"/>
        <end position="39"/>
    </location>
</feature>
<evidence type="ECO:0000313" key="4">
    <source>
        <dbReference type="Proteomes" id="UP000050794"/>
    </source>
</evidence>
<dbReference type="GO" id="GO:0005737">
    <property type="term" value="C:cytoplasm"/>
    <property type="evidence" value="ECO:0007669"/>
    <property type="project" value="TreeGrafter"/>
</dbReference>
<feature type="region of interest" description="Disordered" evidence="1">
    <location>
        <begin position="299"/>
        <end position="387"/>
    </location>
</feature>